<evidence type="ECO:0000259" key="3">
    <source>
        <dbReference type="Pfam" id="PF01882"/>
    </source>
</evidence>
<evidence type="ECO:0000256" key="2">
    <source>
        <dbReference type="SAM" id="Phobius"/>
    </source>
</evidence>
<evidence type="ECO:0000256" key="1">
    <source>
        <dbReference type="SAM" id="MobiDB-lite"/>
    </source>
</evidence>
<keyword evidence="2" id="KW-0472">Membrane</keyword>
<evidence type="ECO:0000313" key="4">
    <source>
        <dbReference type="EMBL" id="MDA0563658.1"/>
    </source>
</evidence>
<keyword evidence="2" id="KW-0812">Transmembrane</keyword>
<comment type="caution">
    <text evidence="4">The sequence shown here is derived from an EMBL/GenBank/DDBJ whole genome shotgun (WGS) entry which is preliminary data.</text>
</comment>
<keyword evidence="5" id="KW-1185">Reference proteome</keyword>
<proteinExistence type="predicted"/>
<dbReference type="PANTHER" id="PTHR34351">
    <property type="entry name" value="SLR1927 PROTEIN-RELATED"/>
    <property type="match status" value="1"/>
</dbReference>
<reference evidence="4" key="1">
    <citation type="submission" date="2021-10" db="EMBL/GenBank/DDBJ databases">
        <title>Streptomonospora sp. nov., isolated from mangrove soil.</title>
        <authorList>
            <person name="Chen X."/>
            <person name="Ge X."/>
            <person name="Liu W."/>
        </authorList>
    </citation>
    <scope>NUCLEOTIDE SEQUENCE</scope>
    <source>
        <strain evidence="4">S1-112</strain>
    </source>
</reference>
<evidence type="ECO:0000313" key="5">
    <source>
        <dbReference type="Proteomes" id="UP001140076"/>
    </source>
</evidence>
<feature type="transmembrane region" description="Helical" evidence="2">
    <location>
        <begin position="209"/>
        <end position="227"/>
    </location>
</feature>
<feature type="compositionally biased region" description="Basic residues" evidence="1">
    <location>
        <begin position="95"/>
        <end position="107"/>
    </location>
</feature>
<gene>
    <name evidence="4" type="ORF">LG943_04825</name>
</gene>
<feature type="compositionally biased region" description="Low complexity" evidence="1">
    <location>
        <begin position="10"/>
        <end position="70"/>
    </location>
</feature>
<feature type="compositionally biased region" description="Low complexity" evidence="1">
    <location>
        <begin position="135"/>
        <end position="164"/>
    </location>
</feature>
<feature type="compositionally biased region" description="Basic and acidic residues" evidence="1">
    <location>
        <begin position="165"/>
        <end position="176"/>
    </location>
</feature>
<protein>
    <submittedName>
        <fullName evidence="4">DUF58 domain-containing protein</fullName>
    </submittedName>
</protein>
<feature type="transmembrane region" description="Helical" evidence="2">
    <location>
        <begin position="185"/>
        <end position="203"/>
    </location>
</feature>
<keyword evidence="2" id="KW-1133">Transmembrane helix</keyword>
<dbReference type="AlphaFoldDB" id="A0A9X3NK83"/>
<dbReference type="PANTHER" id="PTHR34351:SF1">
    <property type="entry name" value="SLR1927 PROTEIN"/>
    <property type="match status" value="1"/>
</dbReference>
<feature type="domain" description="DUF58" evidence="3">
    <location>
        <begin position="370"/>
        <end position="440"/>
    </location>
</feature>
<accession>A0A9X3NK83</accession>
<sequence length="560" mass="57978">MAGDARPDSVDAAGAAPAVAGPSPWAPESTAAPAAAAAPASAPAAPRPRSATADTGSDSGSDAAASGGPAKAERRRARRGRTDPDTETGGNAGKKTGKKTGGKRRPAKRADASAATGTPDAAEASASGRAGAGLPGPAVSGPAPRPAGTRTAAPDTSATAADRPAAAEDAREDVRRGAAALPTPRGWFVLAGGAALLGAGVAFGYRELVVLGSVPFAVVLLSVVLVGRLRPMTVWRSVATPRVSPGDEVEVLLGTTEDGRGRGAHLLTDRVAGPTGTRTVELPARRSSETGPVGYRLRAERRGVLDLGPLESRRSDPLGLIATRRSSGGTERVWVHPRFEPLPSMPVGRTDDPQGVFDGGRAGSVSFHSLRDYVPGDDVRHIHWRSSARHNKLLVREHLDTSHTRLSVVADDRGGAAGDELAALDEVAGAAAAVVAASVNGRWACELRLVSGRSLESTGRMAPMLDLLAEARVNSGADFTEELWRLRNRPFGDTLVLVSASITSGEARLFARLRDVYPRLVLIVLRRFGQPLGAIPGVTVVNAADAHDLATRWESERWSA</sequence>
<feature type="region of interest" description="Disordered" evidence="1">
    <location>
        <begin position="1"/>
        <end position="176"/>
    </location>
</feature>
<dbReference type="Proteomes" id="UP001140076">
    <property type="component" value="Unassembled WGS sequence"/>
</dbReference>
<name>A0A9X3NK83_9ACTN</name>
<dbReference type="InterPro" id="IPR002881">
    <property type="entry name" value="DUF58"/>
</dbReference>
<organism evidence="4 5">
    <name type="scientific">Streptomonospora mangrovi</name>
    <dbReference type="NCBI Taxonomy" id="2883123"/>
    <lineage>
        <taxon>Bacteria</taxon>
        <taxon>Bacillati</taxon>
        <taxon>Actinomycetota</taxon>
        <taxon>Actinomycetes</taxon>
        <taxon>Streptosporangiales</taxon>
        <taxon>Nocardiopsidaceae</taxon>
        <taxon>Streptomonospora</taxon>
    </lineage>
</organism>
<dbReference type="Pfam" id="PF01882">
    <property type="entry name" value="DUF58"/>
    <property type="match status" value="1"/>
</dbReference>
<dbReference type="RefSeq" id="WP_270070932.1">
    <property type="nucleotide sequence ID" value="NZ_JAJAQC010000005.1"/>
</dbReference>
<dbReference type="EMBL" id="JAJAQC010000005">
    <property type="protein sequence ID" value="MDA0563658.1"/>
    <property type="molecule type" value="Genomic_DNA"/>
</dbReference>